<dbReference type="Gene3D" id="3.40.390.10">
    <property type="entry name" value="Collagenase (Catalytic Domain)"/>
    <property type="match status" value="1"/>
</dbReference>
<comment type="caution">
    <text evidence="1">The sequence shown here is derived from an EMBL/GenBank/DDBJ whole genome shotgun (WGS) entry which is preliminary data.</text>
</comment>
<gene>
    <name evidence="1" type="ORF">LY90DRAFT_512802</name>
</gene>
<name>A0A1Y2B4N9_9FUNG</name>
<evidence type="ECO:0000313" key="2">
    <source>
        <dbReference type="Proteomes" id="UP000193920"/>
    </source>
</evidence>
<organism evidence="1 2">
    <name type="scientific">Neocallimastix californiae</name>
    <dbReference type="NCBI Taxonomy" id="1754190"/>
    <lineage>
        <taxon>Eukaryota</taxon>
        <taxon>Fungi</taxon>
        <taxon>Fungi incertae sedis</taxon>
        <taxon>Chytridiomycota</taxon>
        <taxon>Chytridiomycota incertae sedis</taxon>
        <taxon>Neocallimastigomycetes</taxon>
        <taxon>Neocallimastigales</taxon>
        <taxon>Neocallimastigaceae</taxon>
        <taxon>Neocallimastix</taxon>
    </lineage>
</organism>
<dbReference type="SUPFAM" id="SSF55486">
    <property type="entry name" value="Metalloproteases ('zincins'), catalytic domain"/>
    <property type="match status" value="1"/>
</dbReference>
<dbReference type="Proteomes" id="UP000193920">
    <property type="component" value="Unassembled WGS sequence"/>
</dbReference>
<dbReference type="InterPro" id="IPR042089">
    <property type="entry name" value="Peptidase_M13_dom_2"/>
</dbReference>
<dbReference type="InterPro" id="IPR024079">
    <property type="entry name" value="MetalloPept_cat_dom_sf"/>
</dbReference>
<proteinExistence type="predicted"/>
<protein>
    <submittedName>
        <fullName evidence="1">Uncharacterized protein</fullName>
    </submittedName>
</protein>
<evidence type="ECO:0000313" key="1">
    <source>
        <dbReference type="EMBL" id="ORY29704.1"/>
    </source>
</evidence>
<sequence length="129" mass="15898">MTKIYFHEEEKLLFKDYNPNSNYLNLVDEYMPFALKWINEFTREHAIEKVLKIKYLIGYSDYIINIENIYDHYKSFITKNDILSLLIRITSSKNKKLYDLFYNENFIESQISIFFYEQFSKIYDLIYFI</sequence>
<keyword evidence="2" id="KW-1185">Reference proteome</keyword>
<dbReference type="GO" id="GO:0008237">
    <property type="term" value="F:metallopeptidase activity"/>
    <property type="evidence" value="ECO:0007669"/>
    <property type="project" value="InterPro"/>
</dbReference>
<reference evidence="1 2" key="1">
    <citation type="submission" date="2016-08" db="EMBL/GenBank/DDBJ databases">
        <title>A Parts List for Fungal Cellulosomes Revealed by Comparative Genomics.</title>
        <authorList>
            <consortium name="DOE Joint Genome Institute"/>
            <person name="Haitjema C.H."/>
            <person name="Gilmore S.P."/>
            <person name="Henske J.K."/>
            <person name="Solomon K.V."/>
            <person name="De Groot R."/>
            <person name="Kuo A."/>
            <person name="Mondo S.J."/>
            <person name="Salamov A.A."/>
            <person name="Labutti K."/>
            <person name="Zhao Z."/>
            <person name="Chiniquy J."/>
            <person name="Barry K."/>
            <person name="Brewer H.M."/>
            <person name="Purvine S.O."/>
            <person name="Wright A.T."/>
            <person name="Boxma B."/>
            <person name="Van Alen T."/>
            <person name="Hackstein J.H."/>
            <person name="Baker S.E."/>
            <person name="Grigoriev I.V."/>
            <person name="O'Malley M.A."/>
        </authorList>
    </citation>
    <scope>NUCLEOTIDE SEQUENCE [LARGE SCALE GENOMIC DNA]</scope>
    <source>
        <strain evidence="1 2">G1</strain>
    </source>
</reference>
<dbReference type="Gene3D" id="1.10.1380.10">
    <property type="entry name" value="Neutral endopeptidase , domain2"/>
    <property type="match status" value="1"/>
</dbReference>
<accession>A0A1Y2B4N9</accession>
<dbReference type="AlphaFoldDB" id="A0A1Y2B4N9"/>
<dbReference type="EMBL" id="MCOG01000178">
    <property type="protein sequence ID" value="ORY29704.1"/>
    <property type="molecule type" value="Genomic_DNA"/>
</dbReference>